<sequence>MNVIGKVLPVDGYYVSQKKSLPVDYEKSMTHLYQPLIGTESISLFMTLLHEMDVQNSEEPQTHHTLMNYLNMPLDEIYRARLKLEGIGLMKTYERLVSERTVYTYELQAPFSPSEFFRDEMLAQLLYYHLGEEKFDHLKQRYDRKQPLQPGKNITVEFNDVFQTFQPYNTTMNTAYNQQNEPAINPIDFSWIKRMLEQRMIPAKNILTVSNKQLIMQMMKLYELDSHEIEKSMLWALSDENMLHTEEFKNACHDIFKSKYNTTTIKLTDKVRPKEVPTSAPQTQEEQLVQHLEVISPKQLLEDLSSGNHASEQDMRVIRGVMTTQGLPSPVMNVLIHFVLLQSNMKLSKAYLEKIASHWSRANLKTAKEAMVFAKKEKNRYQKSTTPPSPRQSYSKNYSNEVVPDWFKDRNKKKVKDTANKNDGETAEDKERMEAILKKYSTE</sequence>
<accession>A0A221MBP0</accession>
<proteinExistence type="inferred from homology"/>
<dbReference type="Pfam" id="PF25888">
    <property type="entry name" value="WHD_DnaB"/>
    <property type="match status" value="1"/>
</dbReference>
<feature type="compositionally biased region" description="Polar residues" evidence="2">
    <location>
        <begin position="382"/>
        <end position="400"/>
    </location>
</feature>
<dbReference type="AlphaFoldDB" id="A0A221MBP0"/>
<protein>
    <submittedName>
        <fullName evidence="5">Chromosome replication initiation protein</fullName>
    </submittedName>
</protein>
<feature type="domain" description="Replicative helicase loading/DNA remodeling protein DnaB N-terminal winged helix" evidence="4">
    <location>
        <begin position="9"/>
        <end position="228"/>
    </location>
</feature>
<feature type="domain" description="DnaB/C C-terminal" evidence="3">
    <location>
        <begin position="307"/>
        <end position="371"/>
    </location>
</feature>
<dbReference type="InterPro" id="IPR006343">
    <property type="entry name" value="DnaB/C_C"/>
</dbReference>
<dbReference type="Pfam" id="PF07261">
    <property type="entry name" value="DnaB_2"/>
    <property type="match status" value="1"/>
</dbReference>
<dbReference type="KEGG" id="vne:CFK40_08405"/>
<evidence type="ECO:0000313" key="6">
    <source>
        <dbReference type="Proteomes" id="UP000204391"/>
    </source>
</evidence>
<dbReference type="InterPro" id="IPR058660">
    <property type="entry name" value="WHD_DnaB"/>
</dbReference>
<evidence type="ECO:0000259" key="3">
    <source>
        <dbReference type="Pfam" id="PF07261"/>
    </source>
</evidence>
<feature type="region of interest" description="Disordered" evidence="2">
    <location>
        <begin position="378"/>
        <end position="432"/>
    </location>
</feature>
<reference evidence="5 6" key="1">
    <citation type="journal article" date="2003" name="Int. J. Syst. Evol. Microbiol.">
        <title>Virgibacillus carmonensis sp. nov., Virgibacillus necropolis sp. nov. and Virgibacillus picturae sp. nov., three novel species isolated from deteriorated mural paintings, transfer of the species of the genus salibacillus to Virgibacillus, as Virgibacillus marismortui comb. nov. and Virgibacillus salexigens comb. nov., and emended description of the genus Virgibacillus.</title>
        <authorList>
            <person name="Heyrman J."/>
            <person name="Logan N.A."/>
            <person name="Busse H.J."/>
            <person name="Balcaen A."/>
            <person name="Lebbe L."/>
            <person name="Rodriguez-Diaz M."/>
            <person name="Swings J."/>
            <person name="De Vos P."/>
        </authorList>
    </citation>
    <scope>NUCLEOTIDE SEQUENCE [LARGE SCALE GENOMIC DNA]</scope>
    <source>
        <strain evidence="5 6">LMG 19488</strain>
    </source>
</reference>
<evidence type="ECO:0000256" key="2">
    <source>
        <dbReference type="SAM" id="MobiDB-lite"/>
    </source>
</evidence>
<feature type="compositionally biased region" description="Basic and acidic residues" evidence="2">
    <location>
        <begin position="416"/>
        <end position="432"/>
    </location>
</feature>
<keyword evidence="6" id="KW-1185">Reference proteome</keyword>
<gene>
    <name evidence="5" type="ORF">CFK40_08405</name>
</gene>
<dbReference type="OrthoDB" id="2082007at2"/>
<dbReference type="Proteomes" id="UP000204391">
    <property type="component" value="Chromosome"/>
</dbReference>
<dbReference type="RefSeq" id="WP_089531883.1">
    <property type="nucleotide sequence ID" value="NZ_CP022437.1"/>
</dbReference>
<name>A0A221MBP0_9BACI</name>
<evidence type="ECO:0000256" key="1">
    <source>
        <dbReference type="ARBA" id="ARBA00093462"/>
    </source>
</evidence>
<comment type="similarity">
    <text evidence="1">Belongs to the DnaB/DnaD family.</text>
</comment>
<organism evidence="5 6">
    <name type="scientific">Virgibacillus necropolis</name>
    <dbReference type="NCBI Taxonomy" id="163877"/>
    <lineage>
        <taxon>Bacteria</taxon>
        <taxon>Bacillati</taxon>
        <taxon>Bacillota</taxon>
        <taxon>Bacilli</taxon>
        <taxon>Bacillales</taxon>
        <taxon>Bacillaceae</taxon>
        <taxon>Virgibacillus</taxon>
    </lineage>
</organism>
<evidence type="ECO:0000259" key="4">
    <source>
        <dbReference type="Pfam" id="PF25888"/>
    </source>
</evidence>
<dbReference type="EMBL" id="CP022437">
    <property type="protein sequence ID" value="ASN05032.1"/>
    <property type="molecule type" value="Genomic_DNA"/>
</dbReference>
<evidence type="ECO:0000313" key="5">
    <source>
        <dbReference type="EMBL" id="ASN05032.1"/>
    </source>
</evidence>